<name>A0A1T4MKV1_9SPIR</name>
<dbReference type="GO" id="GO:1990904">
    <property type="term" value="C:ribonucleoprotein complex"/>
    <property type="evidence" value="ECO:0007669"/>
    <property type="project" value="UniProtKB-KW"/>
</dbReference>
<dbReference type="OrthoDB" id="9801330at2"/>
<dbReference type="Pfam" id="PF00572">
    <property type="entry name" value="Ribosomal_L13"/>
    <property type="match status" value="1"/>
</dbReference>
<keyword evidence="3 4" id="KW-0687">Ribonucleoprotein</keyword>
<dbReference type="GO" id="GO:0005840">
    <property type="term" value="C:ribosome"/>
    <property type="evidence" value="ECO:0007669"/>
    <property type="project" value="UniProtKB-KW"/>
</dbReference>
<dbReference type="PANTHER" id="PTHR11545:SF2">
    <property type="entry name" value="LARGE RIBOSOMAL SUBUNIT PROTEIN UL13M"/>
    <property type="match status" value="1"/>
</dbReference>
<evidence type="ECO:0000313" key="5">
    <source>
        <dbReference type="EMBL" id="SJZ67720.1"/>
    </source>
</evidence>
<dbReference type="GO" id="GO:0003729">
    <property type="term" value="F:mRNA binding"/>
    <property type="evidence" value="ECO:0007669"/>
    <property type="project" value="TreeGrafter"/>
</dbReference>
<keyword evidence="2 4" id="KW-0689">Ribosomal protein</keyword>
<evidence type="ECO:0000256" key="1">
    <source>
        <dbReference type="ARBA" id="ARBA00006227"/>
    </source>
</evidence>
<protein>
    <recommendedName>
        <fullName evidence="4">Large ribosomal subunit protein uL13</fullName>
    </recommendedName>
</protein>
<dbReference type="HAMAP" id="MF_01366">
    <property type="entry name" value="Ribosomal_uL13"/>
    <property type="match status" value="1"/>
</dbReference>
<dbReference type="GeneID" id="303367165"/>
<proteinExistence type="inferred from homology"/>
<keyword evidence="6" id="KW-1185">Reference proteome</keyword>
<comment type="subunit">
    <text evidence="4">Part of the 50S ribosomal subunit.</text>
</comment>
<dbReference type="InterPro" id="IPR036899">
    <property type="entry name" value="Ribosomal_uL13_sf"/>
</dbReference>
<dbReference type="EMBL" id="FUXC01000004">
    <property type="protein sequence ID" value="SJZ67720.1"/>
    <property type="molecule type" value="Genomic_DNA"/>
</dbReference>
<dbReference type="Proteomes" id="UP000190395">
    <property type="component" value="Unassembled WGS sequence"/>
</dbReference>
<gene>
    <name evidence="4" type="primary">rplM</name>
    <name evidence="5" type="ORF">SAMN02745152_00910</name>
</gene>
<dbReference type="InterPro" id="IPR005822">
    <property type="entry name" value="Ribosomal_uL13"/>
</dbReference>
<evidence type="ECO:0000313" key="6">
    <source>
        <dbReference type="Proteomes" id="UP000190395"/>
    </source>
</evidence>
<dbReference type="SUPFAM" id="SSF52161">
    <property type="entry name" value="Ribosomal protein L13"/>
    <property type="match status" value="1"/>
</dbReference>
<dbReference type="RefSeq" id="WP_078930659.1">
    <property type="nucleotide sequence ID" value="NZ_FUXC01000004.1"/>
</dbReference>
<evidence type="ECO:0000256" key="2">
    <source>
        <dbReference type="ARBA" id="ARBA00022980"/>
    </source>
</evidence>
<dbReference type="PIRSF" id="PIRSF002181">
    <property type="entry name" value="Ribosomal_L13"/>
    <property type="match status" value="1"/>
</dbReference>
<dbReference type="GO" id="GO:0006412">
    <property type="term" value="P:translation"/>
    <property type="evidence" value="ECO:0007669"/>
    <property type="project" value="UniProtKB-UniRule"/>
</dbReference>
<evidence type="ECO:0000256" key="4">
    <source>
        <dbReference type="HAMAP-Rule" id="MF_01366"/>
    </source>
</evidence>
<comment type="similarity">
    <text evidence="1 4">Belongs to the universal ribosomal protein uL13 family.</text>
</comment>
<dbReference type="Gene3D" id="3.90.1180.10">
    <property type="entry name" value="Ribosomal protein L13"/>
    <property type="match status" value="1"/>
</dbReference>
<dbReference type="STRING" id="225004.SAMN02745152_00910"/>
<dbReference type="NCBIfam" id="TIGR01066">
    <property type="entry name" value="rplM_bact"/>
    <property type="match status" value="1"/>
</dbReference>
<dbReference type="GO" id="GO:0017148">
    <property type="term" value="P:negative regulation of translation"/>
    <property type="evidence" value="ECO:0007669"/>
    <property type="project" value="TreeGrafter"/>
</dbReference>
<comment type="function">
    <text evidence="4">This protein is one of the early assembly proteins of the 50S ribosomal subunit, although it is not seen to bind rRNA by itself. It is important during the early stages of 50S assembly.</text>
</comment>
<evidence type="ECO:0000256" key="3">
    <source>
        <dbReference type="ARBA" id="ARBA00023274"/>
    </source>
</evidence>
<reference evidence="5 6" key="1">
    <citation type="submission" date="2017-02" db="EMBL/GenBank/DDBJ databases">
        <authorList>
            <person name="Peterson S.W."/>
        </authorList>
    </citation>
    <scope>NUCLEOTIDE SEQUENCE [LARGE SCALE GENOMIC DNA]</scope>
    <source>
        <strain evidence="5 6">ATCC BAA-909</strain>
    </source>
</reference>
<dbReference type="GO" id="GO:0003735">
    <property type="term" value="F:structural constituent of ribosome"/>
    <property type="evidence" value="ECO:0007669"/>
    <property type="project" value="InterPro"/>
</dbReference>
<organism evidence="5 6">
    <name type="scientific">Treponema berlinense</name>
    <dbReference type="NCBI Taxonomy" id="225004"/>
    <lineage>
        <taxon>Bacteria</taxon>
        <taxon>Pseudomonadati</taxon>
        <taxon>Spirochaetota</taxon>
        <taxon>Spirochaetia</taxon>
        <taxon>Spirochaetales</taxon>
        <taxon>Treponemataceae</taxon>
        <taxon>Treponema</taxon>
    </lineage>
</organism>
<dbReference type="InterPro" id="IPR005823">
    <property type="entry name" value="Ribosomal_uL13_bac-type"/>
</dbReference>
<dbReference type="AlphaFoldDB" id="A0A1T4MKV1"/>
<dbReference type="PANTHER" id="PTHR11545">
    <property type="entry name" value="RIBOSOMAL PROTEIN L13"/>
    <property type="match status" value="1"/>
</dbReference>
<dbReference type="CDD" id="cd00392">
    <property type="entry name" value="Ribosomal_L13"/>
    <property type="match status" value="1"/>
</dbReference>
<sequence length="142" mass="15894">MKTLFVKDYEQKRDWYIIDAAGKPLGRVAAKVVAVVRGKNKASYTPNQAMGDFVIVINADKVVVSGNKASDMLYRHYTGYVGGLREYSFEKLIERNPIEPLSRTIAGMLPNGRLGRKMMDSVKIYAGSDYPHKAQNPKPLEV</sequence>
<accession>A0A1T4MKV1</accession>